<dbReference type="InterPro" id="IPR044298">
    <property type="entry name" value="MIG/MutY"/>
</dbReference>
<keyword evidence="12" id="KW-0234">DNA repair</keyword>
<dbReference type="CDD" id="cd03431">
    <property type="entry name" value="NUDIX_DNA_Glycosylase_C-MutY"/>
    <property type="match status" value="1"/>
</dbReference>
<dbReference type="InterPro" id="IPR023170">
    <property type="entry name" value="HhH_base_excis_C"/>
</dbReference>
<dbReference type="InterPro" id="IPR003265">
    <property type="entry name" value="HhH-GPD_domain"/>
</dbReference>
<dbReference type="EC" id="3.2.2.31" evidence="4 14"/>
<keyword evidence="17" id="KW-1185">Reference proteome</keyword>
<accession>A0A4Q7PPW2</accession>
<dbReference type="SUPFAM" id="SSF48150">
    <property type="entry name" value="DNA-glycosylase"/>
    <property type="match status" value="1"/>
</dbReference>
<evidence type="ECO:0000256" key="5">
    <source>
        <dbReference type="ARBA" id="ARBA00022023"/>
    </source>
</evidence>
<evidence type="ECO:0000256" key="14">
    <source>
        <dbReference type="RuleBase" id="RU365096"/>
    </source>
</evidence>
<evidence type="ECO:0000256" key="7">
    <source>
        <dbReference type="ARBA" id="ARBA00022723"/>
    </source>
</evidence>
<dbReference type="InterPro" id="IPR004036">
    <property type="entry name" value="Endonuclease-III-like_CS2"/>
</dbReference>
<dbReference type="GO" id="GO:0035485">
    <property type="term" value="F:adenine/guanine mispair binding"/>
    <property type="evidence" value="ECO:0007669"/>
    <property type="project" value="TreeGrafter"/>
</dbReference>
<keyword evidence="7" id="KW-0479">Metal-binding</keyword>
<comment type="similarity">
    <text evidence="3 14">Belongs to the Nth/MutY family.</text>
</comment>
<dbReference type="Gene3D" id="1.10.1670.10">
    <property type="entry name" value="Helix-hairpin-Helix base-excision DNA repair enzymes (C-terminal)"/>
    <property type="match status" value="1"/>
</dbReference>
<comment type="function">
    <text evidence="2">Adenine glycosylase active on G-A mispairs. MutY also corrects error-prone DNA synthesis past GO lesions which are due to the oxidatively damaged form of guanine: 7,8-dihydro-8-oxoguanine (8-oxo-dGTP).</text>
</comment>
<evidence type="ECO:0000256" key="3">
    <source>
        <dbReference type="ARBA" id="ARBA00008343"/>
    </source>
</evidence>
<dbReference type="Proteomes" id="UP000292927">
    <property type="component" value="Unassembled WGS sequence"/>
</dbReference>
<keyword evidence="6" id="KW-0004">4Fe-4S</keyword>
<comment type="caution">
    <text evidence="16">The sequence shown here is derived from an EMBL/GenBank/DDBJ whole genome shotgun (WGS) entry which is preliminary data.</text>
</comment>
<evidence type="ECO:0000256" key="2">
    <source>
        <dbReference type="ARBA" id="ARBA00002933"/>
    </source>
</evidence>
<dbReference type="GO" id="GO:0006298">
    <property type="term" value="P:mismatch repair"/>
    <property type="evidence" value="ECO:0007669"/>
    <property type="project" value="TreeGrafter"/>
</dbReference>
<dbReference type="SUPFAM" id="SSF55811">
    <property type="entry name" value="Nudix"/>
    <property type="match status" value="1"/>
</dbReference>
<evidence type="ECO:0000256" key="9">
    <source>
        <dbReference type="ARBA" id="ARBA00022801"/>
    </source>
</evidence>
<keyword evidence="8 14" id="KW-0227">DNA damage</keyword>
<keyword evidence="10 14" id="KW-0408">Iron</keyword>
<dbReference type="EMBL" id="SGXF01000001">
    <property type="protein sequence ID" value="RZT02088.1"/>
    <property type="molecule type" value="Genomic_DNA"/>
</dbReference>
<evidence type="ECO:0000313" key="17">
    <source>
        <dbReference type="Proteomes" id="UP000292927"/>
    </source>
</evidence>
<feature type="domain" description="HhH-GPD" evidence="15">
    <location>
        <begin position="65"/>
        <end position="217"/>
    </location>
</feature>
<dbReference type="SMART" id="SM00478">
    <property type="entry name" value="ENDO3c"/>
    <property type="match status" value="1"/>
</dbReference>
<evidence type="ECO:0000256" key="10">
    <source>
        <dbReference type="ARBA" id="ARBA00023004"/>
    </source>
</evidence>
<name>A0A4Q7PPW2_9FIRM</name>
<dbReference type="GO" id="GO:0000701">
    <property type="term" value="F:purine-specific mismatch base pair DNA N-glycosylase activity"/>
    <property type="evidence" value="ECO:0007669"/>
    <property type="project" value="UniProtKB-EC"/>
</dbReference>
<keyword evidence="9" id="KW-0378">Hydrolase</keyword>
<dbReference type="InterPro" id="IPR011257">
    <property type="entry name" value="DNA_glycosylase"/>
</dbReference>
<dbReference type="PANTHER" id="PTHR42944:SF1">
    <property type="entry name" value="ADENINE DNA GLYCOSYLASE"/>
    <property type="match status" value="1"/>
</dbReference>
<evidence type="ECO:0000256" key="6">
    <source>
        <dbReference type="ARBA" id="ARBA00022485"/>
    </source>
</evidence>
<dbReference type="GO" id="GO:0046872">
    <property type="term" value="F:metal ion binding"/>
    <property type="evidence" value="ECO:0007669"/>
    <property type="project" value="UniProtKB-UniRule"/>
</dbReference>
<sequence>MKEEGCTENLYGGLQVYEDAARPFSREERLRKIAGPLLHWFRASARVLPWRTDPTPYHVWVSEIMLQQTRVEAVKPYYSRFMERLPGIRELAEAQEEELLKLWEGLGYYSRVRNMKKAAEQVLENWGGELPGSAAGLQKLPGIGSYTAGAIASIAFGLPEPAVDGNVLRVISRITASRADIGEASTKKAMEQELRPVLENCGQPGDLNQALMELGATVCLPNGAPCCDSCPVSGLCLAKRQNLTEEIPVKAPKKPRKIEEKTIFLVEWDGAVLVQKRPEKGLLASLYEFPWKAGKMTDKDTKEQWQAILGVPVSVNPLGEAKHIFTHIEWRMTGYAVVPESADHIRPELGEVLPEAPFWASESEVRERYSVPSALRTYAKWIGKVKKDKPRSCYSAGKQLL</sequence>
<dbReference type="RefSeq" id="WP_130432162.1">
    <property type="nucleotide sequence ID" value="NZ_SGXF01000001.1"/>
</dbReference>
<dbReference type="FunFam" id="1.10.340.30:FF:000002">
    <property type="entry name" value="Adenine DNA glycosylase"/>
    <property type="match status" value="1"/>
</dbReference>
<dbReference type="PANTHER" id="PTHR42944">
    <property type="entry name" value="ADENINE DNA GLYCOSYLASE"/>
    <property type="match status" value="1"/>
</dbReference>
<dbReference type="CDD" id="cd00056">
    <property type="entry name" value="ENDO3c"/>
    <property type="match status" value="1"/>
</dbReference>
<evidence type="ECO:0000256" key="13">
    <source>
        <dbReference type="ARBA" id="ARBA00023295"/>
    </source>
</evidence>
<comment type="cofactor">
    <cofactor evidence="14">
        <name>[4Fe-4S] cluster</name>
        <dbReference type="ChEBI" id="CHEBI:49883"/>
    </cofactor>
    <text evidence="14">Binds 1 [4Fe-4S] cluster.</text>
</comment>
<dbReference type="Pfam" id="PF00730">
    <property type="entry name" value="HhH-GPD"/>
    <property type="match status" value="1"/>
</dbReference>
<evidence type="ECO:0000259" key="15">
    <source>
        <dbReference type="SMART" id="SM00478"/>
    </source>
</evidence>
<reference evidence="16 17" key="1">
    <citation type="submission" date="2019-02" db="EMBL/GenBank/DDBJ databases">
        <title>Genomic Encyclopedia of Type Strains, Phase IV (KMG-IV): sequencing the most valuable type-strain genomes for metagenomic binning, comparative biology and taxonomic classification.</title>
        <authorList>
            <person name="Goeker M."/>
        </authorList>
    </citation>
    <scope>NUCLEOTIDE SEQUENCE [LARGE SCALE GENOMIC DNA]</scope>
    <source>
        <strain evidence="16 17">DSM 29486</strain>
    </source>
</reference>
<dbReference type="OrthoDB" id="9802365at2"/>
<keyword evidence="11" id="KW-0411">Iron-sulfur</keyword>
<comment type="catalytic activity">
    <reaction evidence="1 14">
        <text>Hydrolyzes free adenine bases from 7,8-dihydro-8-oxoguanine:adenine mismatched double-stranded DNA, leaving an apurinic site.</text>
        <dbReference type="EC" id="3.2.2.31"/>
    </reaction>
</comment>
<evidence type="ECO:0000313" key="16">
    <source>
        <dbReference type="EMBL" id="RZT02088.1"/>
    </source>
</evidence>
<organism evidence="16 17">
    <name type="scientific">Cuneatibacter caecimuris</name>
    <dbReference type="NCBI Taxonomy" id="1796618"/>
    <lineage>
        <taxon>Bacteria</taxon>
        <taxon>Bacillati</taxon>
        <taxon>Bacillota</taxon>
        <taxon>Clostridia</taxon>
        <taxon>Lachnospirales</taxon>
        <taxon>Lachnospiraceae</taxon>
        <taxon>Cuneatibacter</taxon>
    </lineage>
</organism>
<dbReference type="Gene3D" id="1.10.340.30">
    <property type="entry name" value="Hypothetical protein, domain 2"/>
    <property type="match status" value="1"/>
</dbReference>
<evidence type="ECO:0000256" key="8">
    <source>
        <dbReference type="ARBA" id="ARBA00022763"/>
    </source>
</evidence>
<dbReference type="Pfam" id="PF14815">
    <property type="entry name" value="NUDIX_4"/>
    <property type="match status" value="1"/>
</dbReference>
<dbReference type="GO" id="GO:0006284">
    <property type="term" value="P:base-excision repair"/>
    <property type="evidence" value="ECO:0007669"/>
    <property type="project" value="UniProtKB-UniRule"/>
</dbReference>
<dbReference type="GO" id="GO:0051539">
    <property type="term" value="F:4 iron, 4 sulfur cluster binding"/>
    <property type="evidence" value="ECO:0007669"/>
    <property type="project" value="UniProtKB-UniRule"/>
</dbReference>
<gene>
    <name evidence="16" type="ORF">EV209_0193</name>
</gene>
<dbReference type="AlphaFoldDB" id="A0A4Q7PPW2"/>
<evidence type="ECO:0000256" key="11">
    <source>
        <dbReference type="ARBA" id="ARBA00023014"/>
    </source>
</evidence>
<evidence type="ECO:0000256" key="1">
    <source>
        <dbReference type="ARBA" id="ARBA00000843"/>
    </source>
</evidence>
<dbReference type="GO" id="GO:0034039">
    <property type="term" value="F:8-oxo-7,8-dihydroguanine DNA N-glycosylase activity"/>
    <property type="evidence" value="ECO:0007669"/>
    <property type="project" value="TreeGrafter"/>
</dbReference>
<dbReference type="PROSITE" id="PS01155">
    <property type="entry name" value="ENDONUCLEASE_III_2"/>
    <property type="match status" value="1"/>
</dbReference>
<dbReference type="Gene3D" id="3.90.79.10">
    <property type="entry name" value="Nucleoside Triphosphate Pyrophosphohydrolase"/>
    <property type="match status" value="1"/>
</dbReference>
<evidence type="ECO:0000256" key="4">
    <source>
        <dbReference type="ARBA" id="ARBA00012045"/>
    </source>
</evidence>
<keyword evidence="13 14" id="KW-0326">Glycosidase</keyword>
<dbReference type="InterPro" id="IPR005760">
    <property type="entry name" value="A/G_AdeGlyc_MutY"/>
</dbReference>
<protein>
    <recommendedName>
        <fullName evidence="5 14">Adenine DNA glycosylase</fullName>
        <ecNumber evidence="4 14">3.2.2.31</ecNumber>
    </recommendedName>
</protein>
<evidence type="ECO:0000256" key="12">
    <source>
        <dbReference type="ARBA" id="ARBA00023204"/>
    </source>
</evidence>
<dbReference type="NCBIfam" id="TIGR01084">
    <property type="entry name" value="mutY"/>
    <property type="match status" value="1"/>
</dbReference>
<dbReference type="InterPro" id="IPR015797">
    <property type="entry name" value="NUDIX_hydrolase-like_dom_sf"/>
</dbReference>
<dbReference type="GO" id="GO:0032357">
    <property type="term" value="F:oxidized purine DNA binding"/>
    <property type="evidence" value="ECO:0007669"/>
    <property type="project" value="TreeGrafter"/>
</dbReference>
<proteinExistence type="inferred from homology"/>
<dbReference type="InterPro" id="IPR029119">
    <property type="entry name" value="MutY_C"/>
</dbReference>